<dbReference type="HAMAP" id="MF_00669">
    <property type="entry name" value="SspI"/>
    <property type="match status" value="1"/>
</dbReference>
<reference evidence="3 4" key="1">
    <citation type="journal article" date="2005" name="Int. J. Syst. Evol. Microbiol.">
        <title>Halobacillus yeomjeoni sp. nov., isolated from a marine solar saltern in Korea.</title>
        <authorList>
            <person name="Yoon J.H."/>
            <person name="Kang S.J."/>
            <person name="Lee C.H."/>
            <person name="Oh H.W."/>
            <person name="Oh T.K."/>
        </authorList>
    </citation>
    <scope>NUCLEOTIDE SEQUENCE [LARGE SCALE GENOMIC DNA]</scope>
    <source>
        <strain evidence="3 4">KCTC 3957</strain>
    </source>
</reference>
<comment type="similarity">
    <text evidence="2">Belongs to the SspI family.</text>
</comment>
<dbReference type="GO" id="GO:0030436">
    <property type="term" value="P:asexual sporulation"/>
    <property type="evidence" value="ECO:0007669"/>
    <property type="project" value="UniProtKB-UniRule"/>
</dbReference>
<evidence type="ECO:0000256" key="1">
    <source>
        <dbReference type="ARBA" id="ARBA00022969"/>
    </source>
</evidence>
<dbReference type="Proteomes" id="UP000614490">
    <property type="component" value="Unassembled WGS sequence"/>
</dbReference>
<keyword evidence="1 2" id="KW-0749">Sporulation</keyword>
<evidence type="ECO:0000313" key="4">
    <source>
        <dbReference type="Proteomes" id="UP000614490"/>
    </source>
</evidence>
<comment type="caution">
    <text evidence="3">The sequence shown here is derived from an EMBL/GenBank/DDBJ whole genome shotgun (WGS) entry which is preliminary data.</text>
</comment>
<evidence type="ECO:0000256" key="2">
    <source>
        <dbReference type="HAMAP-Rule" id="MF_00669"/>
    </source>
</evidence>
<name>A0A931MV77_9BACI</name>
<protein>
    <recommendedName>
        <fullName evidence="2">Small, acid-soluble spore protein I</fullName>
        <shortName evidence="2">SASP I</shortName>
    </recommendedName>
</protein>
<comment type="subcellular location">
    <subcellularLocation>
        <location evidence="2">Spore core</location>
    </subcellularLocation>
</comment>
<dbReference type="GO" id="GO:0030435">
    <property type="term" value="P:sporulation resulting in formation of a cellular spore"/>
    <property type="evidence" value="ECO:0007669"/>
    <property type="project" value="UniProtKB-KW"/>
</dbReference>
<dbReference type="NCBIfam" id="TIGR03092">
    <property type="entry name" value="SASP_sspI"/>
    <property type="match status" value="1"/>
</dbReference>
<accession>A0A931MV77</accession>
<comment type="induction">
    <text evidence="2">Expressed only in the forespore compartment of sporulating cells.</text>
</comment>
<evidence type="ECO:0000313" key="3">
    <source>
        <dbReference type="EMBL" id="MBH0230101.1"/>
    </source>
</evidence>
<sequence>MNLNLRQAILSNVSGHNADQLQATIDDALQKGEEKMLPGLGVFFELLWKESDQQEKQEMLQTLEECVQKTNPQQ</sequence>
<dbReference type="EMBL" id="JADZSC010000001">
    <property type="protein sequence ID" value="MBH0230101.1"/>
    <property type="molecule type" value="Genomic_DNA"/>
</dbReference>
<gene>
    <name evidence="2 3" type="primary">sspI</name>
    <name evidence="3" type="ORF">H0267_07720</name>
</gene>
<dbReference type="AlphaFoldDB" id="A0A931MV77"/>
<keyword evidence="4" id="KW-1185">Reference proteome</keyword>
<organism evidence="3 4">
    <name type="scientific">Halobacillus yeomjeoni</name>
    <dbReference type="NCBI Taxonomy" id="311194"/>
    <lineage>
        <taxon>Bacteria</taxon>
        <taxon>Bacillati</taxon>
        <taxon>Bacillota</taxon>
        <taxon>Bacilli</taxon>
        <taxon>Bacillales</taxon>
        <taxon>Bacillaceae</taxon>
        <taxon>Halobacillus</taxon>
    </lineage>
</organism>
<dbReference type="InterPro" id="IPR017525">
    <property type="entry name" value="SspI"/>
</dbReference>
<dbReference type="Pfam" id="PF14098">
    <property type="entry name" value="SSPI"/>
    <property type="match status" value="1"/>
</dbReference>
<dbReference type="RefSeq" id="WP_197316666.1">
    <property type="nucleotide sequence ID" value="NZ_JADZSC010000001.1"/>
</dbReference>
<proteinExistence type="evidence at transcript level"/>